<dbReference type="SUPFAM" id="SSF56059">
    <property type="entry name" value="Glutathione synthetase ATP-binding domain-like"/>
    <property type="match status" value="1"/>
</dbReference>
<protein>
    <recommendedName>
        <fullName evidence="2">ATP-grasp domain-containing protein</fullName>
    </recommendedName>
</protein>
<keyword evidence="1" id="KW-0067">ATP-binding</keyword>
<dbReference type="EMBL" id="CADIKF010000041">
    <property type="protein sequence ID" value="CAB3765366.1"/>
    <property type="molecule type" value="Genomic_DNA"/>
</dbReference>
<evidence type="ECO:0000256" key="1">
    <source>
        <dbReference type="PROSITE-ProRule" id="PRU00409"/>
    </source>
</evidence>
<evidence type="ECO:0000313" key="4">
    <source>
        <dbReference type="Proteomes" id="UP000494329"/>
    </source>
</evidence>
<reference evidence="3 4" key="1">
    <citation type="submission" date="2020-04" db="EMBL/GenBank/DDBJ databases">
        <authorList>
            <person name="De Canck E."/>
        </authorList>
    </citation>
    <scope>NUCLEOTIDE SEQUENCE [LARGE SCALE GENOMIC DNA]</scope>
    <source>
        <strain evidence="3 4">LMG 29739</strain>
    </source>
</reference>
<sequence>MRARLPARPSPRAAARPYAHAYDIRVPFVAIAGLSARLFTESAARSRLNVAALDLFGDRDTRQCAKVWLDIGGTGLAVDPDKLFDALARVARLPRMLGLIAGSGLEPFARALHERPDMPRFIGNEMQTIAAVRDPRRFFTLLDELGIAHPEVSFAQPADTHGWLGKRADGCGGTHIRAASEPDAAAPPDYFQRLAAGRSMSALFIAAGGRAVTIGFADQLSASHHALPFVHTGSLGPIDLPASIASRIDGIVHALVAKTGLVGMNSLDFLLDGDTVNVLEINARPSSTAALYEIASPAAWPHGLLAAHLDACLKGRLPRQPARSAPDRYAAQRVAFAPFSFTVTQRLSDALFAAPSCRDVPQPGMRIAAGEPVCTLIATAAAPARLCGELERQHTRLIELIDTCHESHDDLTQRTG</sequence>
<dbReference type="AlphaFoldDB" id="A0A6J5EJC2"/>
<feature type="domain" description="ATP-grasp" evidence="2">
    <location>
        <begin position="237"/>
        <end position="313"/>
    </location>
</feature>
<dbReference type="Gene3D" id="3.30.470.20">
    <property type="entry name" value="ATP-grasp fold, B domain"/>
    <property type="match status" value="1"/>
</dbReference>
<keyword evidence="4" id="KW-1185">Reference proteome</keyword>
<dbReference type="InterPro" id="IPR016677">
    <property type="entry name" value="UCP016817_carboligase"/>
</dbReference>
<accession>A0A6J5EJC2</accession>
<evidence type="ECO:0000313" key="3">
    <source>
        <dbReference type="EMBL" id="CAB3765366.1"/>
    </source>
</evidence>
<keyword evidence="1" id="KW-0547">Nucleotide-binding</keyword>
<organism evidence="3 4">
    <name type="scientific">Paraburkholderia solisilvae</name>
    <dbReference type="NCBI Taxonomy" id="624376"/>
    <lineage>
        <taxon>Bacteria</taxon>
        <taxon>Pseudomonadati</taxon>
        <taxon>Pseudomonadota</taxon>
        <taxon>Betaproteobacteria</taxon>
        <taxon>Burkholderiales</taxon>
        <taxon>Burkholderiaceae</taxon>
        <taxon>Paraburkholderia</taxon>
    </lineage>
</organism>
<dbReference type="InterPro" id="IPR003806">
    <property type="entry name" value="ATP-grasp_PylC-type"/>
</dbReference>
<proteinExistence type="predicted"/>
<dbReference type="GO" id="GO:0005524">
    <property type="term" value="F:ATP binding"/>
    <property type="evidence" value="ECO:0007669"/>
    <property type="project" value="UniProtKB-UniRule"/>
</dbReference>
<dbReference type="RefSeq" id="WP_175113451.1">
    <property type="nucleotide sequence ID" value="NZ_CADIKF010000041.1"/>
</dbReference>
<evidence type="ECO:0000259" key="2">
    <source>
        <dbReference type="PROSITE" id="PS50975"/>
    </source>
</evidence>
<gene>
    <name evidence="3" type="ORF">LMG29739_04573</name>
</gene>
<dbReference type="InterPro" id="IPR011761">
    <property type="entry name" value="ATP-grasp"/>
</dbReference>
<dbReference type="GO" id="GO:0046872">
    <property type="term" value="F:metal ion binding"/>
    <property type="evidence" value="ECO:0007669"/>
    <property type="project" value="InterPro"/>
</dbReference>
<dbReference type="Proteomes" id="UP000494329">
    <property type="component" value="Unassembled WGS sequence"/>
</dbReference>
<dbReference type="PROSITE" id="PS50975">
    <property type="entry name" value="ATP_GRASP"/>
    <property type="match status" value="1"/>
</dbReference>
<dbReference type="Pfam" id="PF02655">
    <property type="entry name" value="ATP-grasp_3"/>
    <property type="match status" value="1"/>
</dbReference>
<name>A0A6J5EJC2_9BURK</name>
<dbReference type="PIRSF" id="PIRSF016817">
    <property type="entry name" value="UCP016817_carboligase"/>
    <property type="match status" value="1"/>
</dbReference>